<dbReference type="RefSeq" id="XP_040654325.1">
    <property type="nucleotide sequence ID" value="XM_040804221.1"/>
</dbReference>
<proteinExistence type="predicted"/>
<evidence type="ECO:0008006" key="4">
    <source>
        <dbReference type="Google" id="ProtNLM"/>
    </source>
</evidence>
<dbReference type="InterPro" id="IPR012340">
    <property type="entry name" value="NA-bd_OB-fold"/>
</dbReference>
<evidence type="ECO:0000256" key="1">
    <source>
        <dbReference type="SAM" id="MobiDB-lite"/>
    </source>
</evidence>
<protein>
    <recommendedName>
        <fullName evidence="4">Nucleic acid-binding, OB-fold protein</fullName>
    </recommendedName>
</protein>
<dbReference type="Gene3D" id="2.40.50.140">
    <property type="entry name" value="Nucleic acid-binding proteins"/>
    <property type="match status" value="1"/>
</dbReference>
<dbReference type="Proteomes" id="UP000076580">
    <property type="component" value="Chromosome 03"/>
</dbReference>
<feature type="compositionally biased region" description="Basic and acidic residues" evidence="1">
    <location>
        <begin position="293"/>
        <end position="310"/>
    </location>
</feature>
<keyword evidence="3" id="KW-1185">Reference proteome</keyword>
<reference evidence="2 3" key="1">
    <citation type="journal article" date="2016" name="Sci. Rep.">
        <title>Insights into Adaptations to a Near-Obligate Nematode Endoparasitic Lifestyle from the Finished Genome of Drechmeria coniospora.</title>
        <authorList>
            <person name="Zhang L."/>
            <person name="Zhou Z."/>
            <person name="Guo Q."/>
            <person name="Fokkens L."/>
            <person name="Miskei M."/>
            <person name="Pocsi I."/>
            <person name="Zhang W."/>
            <person name="Chen M."/>
            <person name="Wang L."/>
            <person name="Sun Y."/>
            <person name="Donzelli B.G."/>
            <person name="Gibson D.M."/>
            <person name="Nelson D.R."/>
            <person name="Luo J.G."/>
            <person name="Rep M."/>
            <person name="Liu H."/>
            <person name="Yang S."/>
            <person name="Wang J."/>
            <person name="Krasnoff S.B."/>
            <person name="Xu Y."/>
            <person name="Molnar I."/>
            <person name="Lin M."/>
        </authorList>
    </citation>
    <scope>NUCLEOTIDE SEQUENCE [LARGE SCALE GENOMIC DNA]</scope>
    <source>
        <strain evidence="2 3">ARSEF 6962</strain>
    </source>
</reference>
<dbReference type="InParanoid" id="A0A151GD39"/>
<dbReference type="AlphaFoldDB" id="A0A151GD39"/>
<organism evidence="2 3">
    <name type="scientific">Drechmeria coniospora</name>
    <name type="common">Nematophagous fungus</name>
    <name type="synonym">Meria coniospora</name>
    <dbReference type="NCBI Taxonomy" id="98403"/>
    <lineage>
        <taxon>Eukaryota</taxon>
        <taxon>Fungi</taxon>
        <taxon>Dikarya</taxon>
        <taxon>Ascomycota</taxon>
        <taxon>Pezizomycotina</taxon>
        <taxon>Sordariomycetes</taxon>
        <taxon>Hypocreomycetidae</taxon>
        <taxon>Hypocreales</taxon>
        <taxon>Ophiocordycipitaceae</taxon>
        <taxon>Drechmeria</taxon>
    </lineage>
</organism>
<comment type="caution">
    <text evidence="2">The sequence shown here is derived from an EMBL/GenBank/DDBJ whole genome shotgun (WGS) entry which is preliminary data.</text>
</comment>
<feature type="region of interest" description="Disordered" evidence="1">
    <location>
        <begin position="347"/>
        <end position="378"/>
    </location>
</feature>
<evidence type="ECO:0000313" key="3">
    <source>
        <dbReference type="Proteomes" id="UP000076580"/>
    </source>
</evidence>
<gene>
    <name evidence="2" type="ORF">DCS_06934</name>
</gene>
<name>A0A151GD39_DRECN</name>
<sequence>MTTNIHSTHSIREIFFRTFARYLLAGRRGTPHFLSMPAKIIILAGAPAPSTVNLSSCVDDIGKASRCFDAEGEFERRDSRPAWRSLSLIRKPLHTGFSLVHDVHDTPFQGSATFFTTADVCVEGSRLPPGSDADAVMAQFFEQTLAEHGTDSSPPPEDSFATDDATSMLTASSADITHTYTDSMPPPPAPPALSDLKDVPAASRIAALQPQTLTLNLIVGVISIAQPRTVTTRWGKPLSLVEVLVGDNTATGFAITFWLSSEDADSSVLKLRRQDVVLVEKGNDARQPPVATGRERALLDEEPRQQEDGGRGASTAGEGAPRQGLGPLLRRKGFGRDDEEELAQIVEQTSRRHAVDASVRTAVKQSDKPSRRLLSLSW</sequence>
<feature type="region of interest" description="Disordered" evidence="1">
    <location>
        <begin position="282"/>
        <end position="335"/>
    </location>
</feature>
<dbReference type="SUPFAM" id="SSF50249">
    <property type="entry name" value="Nucleic acid-binding proteins"/>
    <property type="match status" value="1"/>
</dbReference>
<dbReference type="GeneID" id="63719577"/>
<accession>A0A151GD39</accession>
<evidence type="ECO:0000313" key="2">
    <source>
        <dbReference type="EMBL" id="KYK54973.1"/>
    </source>
</evidence>
<dbReference type="EMBL" id="LAYC01000003">
    <property type="protein sequence ID" value="KYK54973.1"/>
    <property type="molecule type" value="Genomic_DNA"/>
</dbReference>